<reference evidence="2 3" key="1">
    <citation type="submission" date="2018-05" db="EMBL/GenBank/DDBJ databases">
        <title>Streptomyces venezuelae.</title>
        <authorList>
            <person name="Kim W."/>
            <person name="Lee N."/>
            <person name="Cho B.-K."/>
        </authorList>
    </citation>
    <scope>NUCLEOTIDE SEQUENCE [LARGE SCALE GENOMIC DNA]</scope>
    <source>
        <strain evidence="2 3">ATCC 14583</strain>
    </source>
</reference>
<dbReference type="EMBL" id="CP029193">
    <property type="protein sequence ID" value="QES28198.1"/>
    <property type="molecule type" value="Genomic_DNA"/>
</dbReference>
<evidence type="ECO:0000256" key="1">
    <source>
        <dbReference type="SAM" id="MobiDB-lite"/>
    </source>
</evidence>
<accession>A0A5P2BEP1</accession>
<name>A0A5P2BEP1_STRVZ</name>
<keyword evidence="3" id="KW-1185">Reference proteome</keyword>
<dbReference type="Proteomes" id="UP000323046">
    <property type="component" value="Chromosome"/>
</dbReference>
<gene>
    <name evidence="2" type="ORF">DEJ47_18770</name>
</gene>
<protein>
    <submittedName>
        <fullName evidence="2">Uncharacterized protein</fullName>
    </submittedName>
</protein>
<dbReference type="AlphaFoldDB" id="A0A5P2BEP1"/>
<evidence type="ECO:0000313" key="3">
    <source>
        <dbReference type="Proteomes" id="UP000323046"/>
    </source>
</evidence>
<feature type="compositionally biased region" description="Low complexity" evidence="1">
    <location>
        <begin position="9"/>
        <end position="36"/>
    </location>
</feature>
<feature type="compositionally biased region" description="Basic residues" evidence="1">
    <location>
        <begin position="59"/>
        <end position="79"/>
    </location>
</feature>
<organism evidence="2 3">
    <name type="scientific">Streptomyces venezuelae</name>
    <dbReference type="NCBI Taxonomy" id="54571"/>
    <lineage>
        <taxon>Bacteria</taxon>
        <taxon>Bacillati</taxon>
        <taxon>Actinomycetota</taxon>
        <taxon>Actinomycetes</taxon>
        <taxon>Kitasatosporales</taxon>
        <taxon>Streptomycetaceae</taxon>
        <taxon>Streptomyces</taxon>
    </lineage>
</organism>
<sequence length="79" mass="8722">MNPEPPPAASRQPPAASRQPPAASRQPPAASRQPPSTVIEPPSAVVRRRPKPAGPPRCARSRPPLRRRCWRPCARKPRR</sequence>
<feature type="region of interest" description="Disordered" evidence="1">
    <location>
        <begin position="1"/>
        <end position="79"/>
    </location>
</feature>
<evidence type="ECO:0000313" key="2">
    <source>
        <dbReference type="EMBL" id="QES28198.1"/>
    </source>
</evidence>
<proteinExistence type="predicted"/>